<organism evidence="6 7">
    <name type="scientific">Nocardia cyriacigeorgica</name>
    <dbReference type="NCBI Taxonomy" id="135487"/>
    <lineage>
        <taxon>Bacteria</taxon>
        <taxon>Bacillati</taxon>
        <taxon>Actinomycetota</taxon>
        <taxon>Actinomycetes</taxon>
        <taxon>Mycobacteriales</taxon>
        <taxon>Nocardiaceae</taxon>
        <taxon>Nocardia</taxon>
    </lineage>
</organism>
<dbReference type="PANTHER" id="PTHR42978">
    <property type="entry name" value="QUORUM-QUENCHING LACTONASE YTNP-RELATED-RELATED"/>
    <property type="match status" value="1"/>
</dbReference>
<dbReference type="PANTHER" id="PTHR42978:SF6">
    <property type="entry name" value="QUORUM-QUENCHING LACTONASE YTNP-RELATED"/>
    <property type="match status" value="1"/>
</dbReference>
<dbReference type="RefSeq" id="WP_165448776.1">
    <property type="nucleotide sequence ID" value="NZ_LR215973.1"/>
</dbReference>
<evidence type="ECO:0000313" key="6">
    <source>
        <dbReference type="EMBL" id="VFA96284.1"/>
    </source>
</evidence>
<gene>
    <name evidence="6" type="primary">ytnP</name>
    <name evidence="6" type="ORF">NCTC10797_00033</name>
</gene>
<dbReference type="Proteomes" id="UP000290439">
    <property type="component" value="Chromosome"/>
</dbReference>
<dbReference type="SMART" id="SM00849">
    <property type="entry name" value="Lactamase_B"/>
    <property type="match status" value="1"/>
</dbReference>
<dbReference type="AlphaFoldDB" id="A0A4U8VWI6"/>
<evidence type="ECO:0000256" key="2">
    <source>
        <dbReference type="ARBA" id="ARBA00022723"/>
    </source>
</evidence>
<comment type="similarity">
    <text evidence="1">Belongs to the metallo-beta-lactamase superfamily.</text>
</comment>
<sequence length="282" mass="30820">MTLALDRYTRPAALHQHRFGEHRLTYLPDGVAYLDPRAWLPDATDEIWDAHAHLINPDGWLVASVGALLVEYRGHALLIDAGFGPLALPTPFGLIRGGELLRSLDAAGKHPDDIDAIALTHLHLDHIGWLWQPSSPFTDTPVLVGDTEWRHRHLAATDGVSGEILDTFADRVRTITNHQQVAPGIHATTTPGHSLGHLTYTLTTAKHRLIAFGDALQTPVQIRHPELTAALDDDPDASRTTARRLVDDLSTPGTLGFGTHFADTQLGHVTTTPTGTRTWQPT</sequence>
<evidence type="ECO:0000313" key="7">
    <source>
        <dbReference type="Proteomes" id="UP000290439"/>
    </source>
</evidence>
<feature type="domain" description="Metallo-beta-lactamase" evidence="5">
    <location>
        <begin position="64"/>
        <end position="260"/>
    </location>
</feature>
<proteinExistence type="inferred from homology"/>
<evidence type="ECO:0000256" key="3">
    <source>
        <dbReference type="ARBA" id="ARBA00022801"/>
    </source>
</evidence>
<reference evidence="6 7" key="1">
    <citation type="submission" date="2019-02" db="EMBL/GenBank/DDBJ databases">
        <authorList>
            <consortium name="Pathogen Informatics"/>
        </authorList>
    </citation>
    <scope>NUCLEOTIDE SEQUENCE [LARGE SCALE GENOMIC DNA]</scope>
    <source>
        <strain evidence="6 7">3012STDY6756504</strain>
    </source>
</reference>
<dbReference type="Pfam" id="PF00753">
    <property type="entry name" value="Lactamase_B"/>
    <property type="match status" value="1"/>
</dbReference>
<dbReference type="GO" id="GO:0046872">
    <property type="term" value="F:metal ion binding"/>
    <property type="evidence" value="ECO:0007669"/>
    <property type="project" value="UniProtKB-KW"/>
</dbReference>
<accession>A0A4U8VWI6</accession>
<name>A0A4U8VWI6_9NOCA</name>
<dbReference type="GO" id="GO:0016787">
    <property type="term" value="F:hydrolase activity"/>
    <property type="evidence" value="ECO:0007669"/>
    <property type="project" value="UniProtKB-KW"/>
</dbReference>
<evidence type="ECO:0000259" key="5">
    <source>
        <dbReference type="SMART" id="SM00849"/>
    </source>
</evidence>
<dbReference type="SUPFAM" id="SSF56281">
    <property type="entry name" value="Metallo-hydrolase/oxidoreductase"/>
    <property type="match status" value="1"/>
</dbReference>
<keyword evidence="4" id="KW-0862">Zinc</keyword>
<dbReference type="EMBL" id="LR215973">
    <property type="protein sequence ID" value="VFA96284.1"/>
    <property type="molecule type" value="Genomic_DNA"/>
</dbReference>
<dbReference type="InterPro" id="IPR036866">
    <property type="entry name" value="RibonucZ/Hydroxyglut_hydro"/>
</dbReference>
<keyword evidence="3" id="KW-0378">Hydrolase</keyword>
<dbReference type="InterPro" id="IPR001279">
    <property type="entry name" value="Metallo-B-lactamas"/>
</dbReference>
<keyword evidence="2" id="KW-0479">Metal-binding</keyword>
<dbReference type="InterPro" id="IPR051013">
    <property type="entry name" value="MBL_superfamily_lactonases"/>
</dbReference>
<protein>
    <submittedName>
        <fullName evidence="6">Metallo-beta-lactamase superfamily</fullName>
    </submittedName>
</protein>
<dbReference type="Gene3D" id="3.60.15.10">
    <property type="entry name" value="Ribonuclease Z/Hydroxyacylglutathione hydrolase-like"/>
    <property type="match status" value="1"/>
</dbReference>
<evidence type="ECO:0000256" key="4">
    <source>
        <dbReference type="ARBA" id="ARBA00022833"/>
    </source>
</evidence>
<evidence type="ECO:0000256" key="1">
    <source>
        <dbReference type="ARBA" id="ARBA00007749"/>
    </source>
</evidence>